<keyword evidence="3" id="KW-0963">Cytoplasm</keyword>
<dbReference type="PANTHER" id="PTHR33662:SF3">
    <property type="entry name" value="FIBROUS SHEATH CABYR-BINDING PROTEIN-LIKE-RELATED"/>
    <property type="match status" value="1"/>
</dbReference>
<protein>
    <recommendedName>
        <fullName evidence="7">OTU deubiquitinase with linear linkage specificity</fullName>
    </recommendedName>
</protein>
<dbReference type="PRINTS" id="PR02055">
    <property type="entry name" value="PROTEINF105"/>
</dbReference>
<comment type="similarity">
    <text evidence="2">Belongs to the peptidase C65 family. Otulin subfamily.</text>
</comment>
<evidence type="ECO:0000256" key="3">
    <source>
        <dbReference type="ARBA" id="ARBA00022490"/>
    </source>
</evidence>
<accession>A0A3Q3VS02</accession>
<feature type="region of interest" description="Disordered" evidence="4">
    <location>
        <begin position="1"/>
        <end position="36"/>
    </location>
</feature>
<dbReference type="GO" id="GO:0005737">
    <property type="term" value="C:cytoplasm"/>
    <property type="evidence" value="ECO:0007669"/>
    <property type="project" value="UniProtKB-SubCell"/>
</dbReference>
<dbReference type="Proteomes" id="UP000261620">
    <property type="component" value="Unplaced"/>
</dbReference>
<evidence type="ECO:0000313" key="5">
    <source>
        <dbReference type="Ensembl" id="ENSMMOP00000005146.1"/>
    </source>
</evidence>
<evidence type="ECO:0000256" key="2">
    <source>
        <dbReference type="ARBA" id="ARBA00010267"/>
    </source>
</evidence>
<dbReference type="PRINTS" id="PR02056">
    <property type="entry name" value="PROTEINF105A"/>
</dbReference>
<dbReference type="Ensembl" id="ENSMMOT00000005240.1">
    <property type="protein sequence ID" value="ENSMMOP00000005146.1"/>
    <property type="gene ID" value="ENSMMOG00000004099.1"/>
</dbReference>
<organism evidence="5 6">
    <name type="scientific">Mola mola</name>
    <name type="common">Ocean sunfish</name>
    <name type="synonym">Tetraodon mola</name>
    <dbReference type="NCBI Taxonomy" id="94237"/>
    <lineage>
        <taxon>Eukaryota</taxon>
        <taxon>Metazoa</taxon>
        <taxon>Chordata</taxon>
        <taxon>Craniata</taxon>
        <taxon>Vertebrata</taxon>
        <taxon>Euteleostomi</taxon>
        <taxon>Actinopterygii</taxon>
        <taxon>Neopterygii</taxon>
        <taxon>Teleostei</taxon>
        <taxon>Neoteleostei</taxon>
        <taxon>Acanthomorphata</taxon>
        <taxon>Eupercaria</taxon>
        <taxon>Tetraodontiformes</taxon>
        <taxon>Molidae</taxon>
        <taxon>Mola</taxon>
    </lineage>
</organism>
<dbReference type="PANTHER" id="PTHR33662">
    <property type="entry name" value="OTU DEUBIQUITINASE WITH LINEAR LINKAGE-SPECIFICITY A-RELATED"/>
    <property type="match status" value="1"/>
</dbReference>
<reference evidence="5" key="2">
    <citation type="submission" date="2025-09" db="UniProtKB">
        <authorList>
            <consortium name="Ensembl"/>
        </authorList>
    </citation>
    <scope>IDENTIFICATION</scope>
</reference>
<dbReference type="GO" id="GO:0004843">
    <property type="term" value="F:cysteine-type deubiquitinase activity"/>
    <property type="evidence" value="ECO:0007669"/>
    <property type="project" value="TreeGrafter"/>
</dbReference>
<feature type="compositionally biased region" description="Basic and acidic residues" evidence="4">
    <location>
        <begin position="1"/>
        <end position="30"/>
    </location>
</feature>
<dbReference type="STRING" id="94237.ENSMMOP00000005146"/>
<evidence type="ECO:0000313" key="6">
    <source>
        <dbReference type="Proteomes" id="UP000261620"/>
    </source>
</evidence>
<name>A0A3Q3VS02_MOLML</name>
<dbReference type="InterPro" id="IPR023236">
    <property type="entry name" value="OTULINL"/>
</dbReference>
<dbReference type="InterPro" id="IPR023235">
    <property type="entry name" value="FAM105"/>
</dbReference>
<sequence length="354" mass="39678">MTLDRQEEDGWMRSKMEGSDETNEEVKDAPAEGGSHAGNLAEIQEVTVGDVQLAGRSSTYELSVLEMEAEEIGKVEDRCSLAPAMDILSYSEREWKGHTAKSALIRKGYKEMSQTFCSLRRVRGDNYCALRATLFQALTHSSQLPSWLQEEDVTLQLEAQEGLISQWTFPRECLQGDGTGDAILQLKGYMELLRNKWQAAVDCSSAAEQQQLCEQVFRGGEEELGLLEALKLLMLGRAAELHGRMQAGGDVPLFCLLLFARDSSDCPRSFLSNHLSHVGLSAGLEQVEMFLLGHTLQCTIQVYRLYKADTEEFVTYYPDDHKDDWPSVSLVTEDDRHYNVPIVEAAEHKELNSS</sequence>
<dbReference type="Pfam" id="PF16218">
    <property type="entry name" value="Peptidase_C101"/>
    <property type="match status" value="1"/>
</dbReference>
<evidence type="ECO:0008006" key="7">
    <source>
        <dbReference type="Google" id="ProtNLM"/>
    </source>
</evidence>
<dbReference type="AlphaFoldDB" id="A0A3Q3VS02"/>
<proteinExistence type="inferred from homology"/>
<keyword evidence="6" id="KW-1185">Reference proteome</keyword>
<dbReference type="OMA" id="GRPKWNP"/>
<evidence type="ECO:0000256" key="1">
    <source>
        <dbReference type="ARBA" id="ARBA00004496"/>
    </source>
</evidence>
<reference evidence="5" key="1">
    <citation type="submission" date="2025-08" db="UniProtKB">
        <authorList>
            <consortium name="Ensembl"/>
        </authorList>
    </citation>
    <scope>IDENTIFICATION</scope>
</reference>
<evidence type="ECO:0000256" key="4">
    <source>
        <dbReference type="SAM" id="MobiDB-lite"/>
    </source>
</evidence>
<comment type="subcellular location">
    <subcellularLocation>
        <location evidence="1">Cytoplasm</location>
    </subcellularLocation>
</comment>
<dbReference type="GO" id="GO:1990108">
    <property type="term" value="P:protein linear deubiquitination"/>
    <property type="evidence" value="ECO:0007669"/>
    <property type="project" value="TreeGrafter"/>
</dbReference>